<name>A0A2N7IKQ4_9VIBR</name>
<evidence type="ECO:0000313" key="1">
    <source>
        <dbReference type="EMBL" id="PML58552.1"/>
    </source>
</evidence>
<dbReference type="AlphaFoldDB" id="A0A2N7IKQ4"/>
<evidence type="ECO:0000313" key="2">
    <source>
        <dbReference type="Proteomes" id="UP000235746"/>
    </source>
</evidence>
<proteinExistence type="predicted"/>
<gene>
    <name evidence="1" type="ORF">BCT74_16115</name>
</gene>
<accession>A0A2N7IKQ4</accession>
<organism evidence="1 2">
    <name type="scientific">Vibrio lentus</name>
    <dbReference type="NCBI Taxonomy" id="136468"/>
    <lineage>
        <taxon>Bacteria</taxon>
        <taxon>Pseudomonadati</taxon>
        <taxon>Pseudomonadota</taxon>
        <taxon>Gammaproteobacteria</taxon>
        <taxon>Vibrionales</taxon>
        <taxon>Vibrionaceae</taxon>
        <taxon>Vibrio</taxon>
    </lineage>
</organism>
<dbReference type="Proteomes" id="UP000235746">
    <property type="component" value="Unassembled WGS sequence"/>
</dbReference>
<sequence length="68" mass="7941">MCNFHMHRVTLTDQNQTKLDVIDSLKNMPCTKNEGNALKNNRLNIEVSTDFDEKAKRSTVKLNLLRFF</sequence>
<comment type="caution">
    <text evidence="1">The sequence shown here is derived from an EMBL/GenBank/DDBJ whole genome shotgun (WGS) entry which is preliminary data.</text>
</comment>
<dbReference type="EMBL" id="MCYL01000006">
    <property type="protein sequence ID" value="PML58552.1"/>
    <property type="molecule type" value="Genomic_DNA"/>
</dbReference>
<reference evidence="2" key="1">
    <citation type="submission" date="2016-07" db="EMBL/GenBank/DDBJ databases">
        <title>Nontailed viruses are major unrecognized killers of bacteria in the ocean.</title>
        <authorList>
            <person name="Kauffman K."/>
            <person name="Hussain F."/>
            <person name="Yang J."/>
            <person name="Arevalo P."/>
            <person name="Brown J."/>
            <person name="Cutler M."/>
            <person name="Kelly L."/>
            <person name="Polz M.F."/>
        </authorList>
    </citation>
    <scope>NUCLEOTIDE SEQUENCE [LARGE SCALE GENOMIC DNA]</scope>
    <source>
        <strain evidence="2">10N.261.51.B8</strain>
    </source>
</reference>
<protein>
    <submittedName>
        <fullName evidence="1">Uncharacterized protein</fullName>
    </submittedName>
</protein>